<feature type="region of interest" description="Disordered" evidence="1">
    <location>
        <begin position="16"/>
        <end position="39"/>
    </location>
</feature>
<reference evidence="2" key="1">
    <citation type="submission" date="2021-06" db="EMBL/GenBank/DDBJ databases">
        <authorList>
            <person name="Kallberg Y."/>
            <person name="Tangrot J."/>
            <person name="Rosling A."/>
        </authorList>
    </citation>
    <scope>NUCLEOTIDE SEQUENCE</scope>
    <source>
        <strain evidence="2">FL966</strain>
    </source>
</reference>
<protein>
    <submittedName>
        <fullName evidence="2">21810_t:CDS:1</fullName>
    </submittedName>
</protein>
<dbReference type="Proteomes" id="UP000789759">
    <property type="component" value="Unassembled WGS sequence"/>
</dbReference>
<name>A0A9N9GAH8_9GLOM</name>
<sequence>MASVVSDSEDIEITFAENKSTEVTTAESAETTPANKKRL</sequence>
<evidence type="ECO:0000256" key="1">
    <source>
        <dbReference type="SAM" id="MobiDB-lite"/>
    </source>
</evidence>
<dbReference type="AlphaFoldDB" id="A0A9N9GAH8"/>
<organism evidence="2 3">
    <name type="scientific">Cetraspora pellucida</name>
    <dbReference type="NCBI Taxonomy" id="1433469"/>
    <lineage>
        <taxon>Eukaryota</taxon>
        <taxon>Fungi</taxon>
        <taxon>Fungi incertae sedis</taxon>
        <taxon>Mucoromycota</taxon>
        <taxon>Glomeromycotina</taxon>
        <taxon>Glomeromycetes</taxon>
        <taxon>Diversisporales</taxon>
        <taxon>Gigasporaceae</taxon>
        <taxon>Cetraspora</taxon>
    </lineage>
</organism>
<comment type="caution">
    <text evidence="2">The sequence shown here is derived from an EMBL/GenBank/DDBJ whole genome shotgun (WGS) entry which is preliminary data.</text>
</comment>
<feature type="compositionally biased region" description="Low complexity" evidence="1">
    <location>
        <begin position="21"/>
        <end position="32"/>
    </location>
</feature>
<evidence type="ECO:0000313" key="2">
    <source>
        <dbReference type="EMBL" id="CAG8596404.1"/>
    </source>
</evidence>
<accession>A0A9N9GAH8</accession>
<dbReference type="EMBL" id="CAJVQA010004331">
    <property type="protein sequence ID" value="CAG8596404.1"/>
    <property type="molecule type" value="Genomic_DNA"/>
</dbReference>
<proteinExistence type="predicted"/>
<evidence type="ECO:0000313" key="3">
    <source>
        <dbReference type="Proteomes" id="UP000789759"/>
    </source>
</evidence>
<gene>
    <name evidence="2" type="ORF">CPELLU_LOCUS6782</name>
</gene>
<keyword evidence="3" id="KW-1185">Reference proteome</keyword>